<dbReference type="SMART" id="SM00431">
    <property type="entry name" value="SCAN"/>
    <property type="match status" value="1"/>
</dbReference>
<dbReference type="InterPro" id="IPR003309">
    <property type="entry name" value="SCAN_dom"/>
</dbReference>
<sequence>MNFFSTVTNKACDVSGKSSGEFWERTMQKVLSEDMASSDIQRQRFRQFSYQEGKKPREICSQLHNLCQKWLKPKEQTKIQILDQVILEQFLSILPSEMENWIRECGAETSSQAVALAEGFLLSQAENKIWEEQAKNLSVEVDPVCPASEESLSDTAESLQWRELKEEQDRATAFQRPAIMPSKTTQMSLPLYEGVEPVEITGVRETYAPNVGSVLGTNGSLLDTRRLTQKKKVLPERKNSSAIYVGNVLPEI</sequence>
<protein>
    <recommendedName>
        <fullName evidence="2">SCAN box domain-containing protein</fullName>
    </recommendedName>
</protein>
<evidence type="ECO:0000313" key="3">
    <source>
        <dbReference type="EMBL" id="KAH0630611.1"/>
    </source>
</evidence>
<keyword evidence="1" id="KW-0539">Nucleus</keyword>
<name>A0ABQ7TMI0_PHRPL</name>
<keyword evidence="4" id="KW-1185">Reference proteome</keyword>
<evidence type="ECO:0000313" key="4">
    <source>
        <dbReference type="Proteomes" id="UP000826234"/>
    </source>
</evidence>
<dbReference type="PANTHER" id="PTHR45935:SF15">
    <property type="entry name" value="SCAN BOX DOMAIN-CONTAINING PROTEIN"/>
    <property type="match status" value="1"/>
</dbReference>
<evidence type="ECO:0000256" key="1">
    <source>
        <dbReference type="ARBA" id="ARBA00023242"/>
    </source>
</evidence>
<comment type="caution">
    <text evidence="3">The sequence shown here is derived from an EMBL/GenBank/DDBJ whole genome shotgun (WGS) entry which is preliminary data.</text>
</comment>
<dbReference type="CDD" id="cd07936">
    <property type="entry name" value="SCAN"/>
    <property type="match status" value="1"/>
</dbReference>
<dbReference type="Proteomes" id="UP000826234">
    <property type="component" value="Unassembled WGS sequence"/>
</dbReference>
<feature type="domain" description="SCAN box" evidence="2">
    <location>
        <begin position="42"/>
        <end position="120"/>
    </location>
</feature>
<evidence type="ECO:0000259" key="2">
    <source>
        <dbReference type="PROSITE" id="PS50804"/>
    </source>
</evidence>
<dbReference type="Gene3D" id="1.10.4020.10">
    <property type="entry name" value="DNA breaking-rejoining enzymes"/>
    <property type="match status" value="1"/>
</dbReference>
<organism evidence="3 4">
    <name type="scientific">Phrynosoma platyrhinos</name>
    <name type="common">Desert horned lizard</name>
    <dbReference type="NCBI Taxonomy" id="52577"/>
    <lineage>
        <taxon>Eukaryota</taxon>
        <taxon>Metazoa</taxon>
        <taxon>Chordata</taxon>
        <taxon>Craniata</taxon>
        <taxon>Vertebrata</taxon>
        <taxon>Euteleostomi</taxon>
        <taxon>Lepidosauria</taxon>
        <taxon>Squamata</taxon>
        <taxon>Bifurcata</taxon>
        <taxon>Unidentata</taxon>
        <taxon>Episquamata</taxon>
        <taxon>Toxicofera</taxon>
        <taxon>Iguania</taxon>
        <taxon>Phrynosomatidae</taxon>
        <taxon>Phrynosomatinae</taxon>
        <taxon>Phrynosoma</taxon>
    </lineage>
</organism>
<dbReference type="InterPro" id="IPR050916">
    <property type="entry name" value="SCAN-C2H2_zinc_finger"/>
</dbReference>
<reference evidence="3 4" key="1">
    <citation type="journal article" date="2022" name="Gigascience">
        <title>A chromosome-level genome assembly and annotation of the desert horned lizard, Phrynosoma platyrhinos, provides insight into chromosomal rearrangements among reptiles.</title>
        <authorList>
            <person name="Koochekian N."/>
            <person name="Ascanio A."/>
            <person name="Farleigh K."/>
            <person name="Card D.C."/>
            <person name="Schield D.R."/>
            <person name="Castoe T.A."/>
            <person name="Jezkova T."/>
        </authorList>
    </citation>
    <scope>NUCLEOTIDE SEQUENCE [LARGE SCALE GENOMIC DNA]</scope>
    <source>
        <strain evidence="3">NK-2021</strain>
    </source>
</reference>
<dbReference type="SUPFAM" id="SSF47353">
    <property type="entry name" value="Retrovirus capsid dimerization domain-like"/>
    <property type="match status" value="1"/>
</dbReference>
<proteinExistence type="predicted"/>
<accession>A0ABQ7TMI0</accession>
<dbReference type="PROSITE" id="PS50804">
    <property type="entry name" value="SCAN_BOX"/>
    <property type="match status" value="1"/>
</dbReference>
<dbReference type="InterPro" id="IPR038269">
    <property type="entry name" value="SCAN_sf"/>
</dbReference>
<dbReference type="Pfam" id="PF02023">
    <property type="entry name" value="SCAN"/>
    <property type="match status" value="1"/>
</dbReference>
<dbReference type="EMBL" id="JAIPUX010000439">
    <property type="protein sequence ID" value="KAH0630611.1"/>
    <property type="molecule type" value="Genomic_DNA"/>
</dbReference>
<dbReference type="PANTHER" id="PTHR45935">
    <property type="entry name" value="PROTEIN ZBED8-RELATED"/>
    <property type="match status" value="1"/>
</dbReference>
<gene>
    <name evidence="3" type="ORF">JD844_013840</name>
</gene>